<feature type="transmembrane region" description="Helical" evidence="1">
    <location>
        <begin position="54"/>
        <end position="75"/>
    </location>
</feature>
<dbReference type="EMBL" id="CP093547">
    <property type="protein sequence ID" value="UNP31087.1"/>
    <property type="molecule type" value="Genomic_DNA"/>
</dbReference>
<dbReference type="Proteomes" id="UP000829194">
    <property type="component" value="Chromosome"/>
</dbReference>
<protein>
    <recommendedName>
        <fullName evidence="4">Transmembrane protein</fullName>
    </recommendedName>
</protein>
<accession>A0ABY3XHG3</accession>
<keyword evidence="1" id="KW-0812">Transmembrane</keyword>
<proteinExistence type="predicted"/>
<name>A0ABY3XHG3_9GAMM</name>
<evidence type="ECO:0000313" key="2">
    <source>
        <dbReference type="EMBL" id="UNP31087.1"/>
    </source>
</evidence>
<sequence length="130" mass="13763">MNLPANAFIVPGVMVISAVPILVAAVLVARGNLHLINGLDASRLRDPAAACARFARLLALVAISMFAAALGYYWAHGNHNHMMIVTVALLVAVNAVAVAMMLALTALKRDYRQSGQGDAKGTRSERTRGQ</sequence>
<reference evidence="2 3" key="1">
    <citation type="submission" date="2022-03" db="EMBL/GenBank/DDBJ databases">
        <title>Complete genome sequence of Lysobacter capsici VKM B-2533 and Lysobacter gummosus 10.1.1, promising sources of lytic agents.</title>
        <authorList>
            <person name="Tarlachkov S.V."/>
            <person name="Kudryakova I.V."/>
            <person name="Afoshin A.S."/>
            <person name="Leontyevskaya E.A."/>
            <person name="Leontyevskaya N.V."/>
        </authorList>
    </citation>
    <scope>NUCLEOTIDE SEQUENCE [LARGE SCALE GENOMIC DNA]</scope>
    <source>
        <strain evidence="2 3">10.1.1</strain>
    </source>
</reference>
<keyword evidence="3" id="KW-1185">Reference proteome</keyword>
<organism evidence="2 3">
    <name type="scientific">Lysobacter gummosus</name>
    <dbReference type="NCBI Taxonomy" id="262324"/>
    <lineage>
        <taxon>Bacteria</taxon>
        <taxon>Pseudomonadati</taxon>
        <taxon>Pseudomonadota</taxon>
        <taxon>Gammaproteobacteria</taxon>
        <taxon>Lysobacterales</taxon>
        <taxon>Lysobacteraceae</taxon>
        <taxon>Lysobacter</taxon>
    </lineage>
</organism>
<evidence type="ECO:0000313" key="3">
    <source>
        <dbReference type="Proteomes" id="UP000829194"/>
    </source>
</evidence>
<dbReference type="RefSeq" id="WP_057942256.1">
    <property type="nucleotide sequence ID" value="NZ_CP011131.1"/>
</dbReference>
<gene>
    <name evidence="2" type="ORF">MOV92_07525</name>
</gene>
<keyword evidence="1" id="KW-1133">Transmembrane helix</keyword>
<keyword evidence="1" id="KW-0472">Membrane</keyword>
<feature type="transmembrane region" description="Helical" evidence="1">
    <location>
        <begin position="12"/>
        <end position="33"/>
    </location>
</feature>
<evidence type="ECO:0008006" key="4">
    <source>
        <dbReference type="Google" id="ProtNLM"/>
    </source>
</evidence>
<feature type="transmembrane region" description="Helical" evidence="1">
    <location>
        <begin position="81"/>
        <end position="104"/>
    </location>
</feature>
<evidence type="ECO:0000256" key="1">
    <source>
        <dbReference type="SAM" id="Phobius"/>
    </source>
</evidence>